<dbReference type="InterPro" id="IPR002060">
    <property type="entry name" value="Squ/phyt_synthse"/>
</dbReference>
<dbReference type="InterPro" id="IPR008949">
    <property type="entry name" value="Isoprenoid_synthase_dom_sf"/>
</dbReference>
<reference evidence="2 3" key="1">
    <citation type="journal article" date="2019" name="Int. J. Syst. Evol. Microbiol.">
        <title>The Global Catalogue of Microorganisms (GCM) 10K type strain sequencing project: providing services to taxonomists for standard genome sequencing and annotation.</title>
        <authorList>
            <consortium name="The Broad Institute Genomics Platform"/>
            <consortium name="The Broad Institute Genome Sequencing Center for Infectious Disease"/>
            <person name="Wu L."/>
            <person name="Ma J."/>
        </authorList>
    </citation>
    <scope>NUCLEOTIDE SEQUENCE [LARGE SCALE GENOMIC DNA]</scope>
    <source>
        <strain evidence="2 3">JCM 13002</strain>
    </source>
</reference>
<dbReference type="Pfam" id="PF00494">
    <property type="entry name" value="SQS_PSY"/>
    <property type="match status" value="1"/>
</dbReference>
<dbReference type="PANTHER" id="PTHR31480">
    <property type="entry name" value="BIFUNCTIONAL LYCOPENE CYCLASE/PHYTOENE SYNTHASE"/>
    <property type="match status" value="1"/>
</dbReference>
<proteinExistence type="predicted"/>
<evidence type="ECO:0000256" key="1">
    <source>
        <dbReference type="SAM" id="MobiDB-lite"/>
    </source>
</evidence>
<keyword evidence="3" id="KW-1185">Reference proteome</keyword>
<dbReference type="Gene3D" id="1.10.600.10">
    <property type="entry name" value="Farnesyl Diphosphate Synthase"/>
    <property type="match status" value="1"/>
</dbReference>
<evidence type="ECO:0000313" key="2">
    <source>
        <dbReference type="EMBL" id="GAA1105164.1"/>
    </source>
</evidence>
<sequence>MAGVNGSGADGAGAAGAGQDGSGAVGAALARDYGEAARFLRRREPALFAAVRLLGVAAYQPHAVAGYAFACYTDDLCDQGAPQVRAERFAHWRDQVGAALAGEECGQPLARAFAHSVRLRGLPRHWIEDYLAGARADLDFTGFATEADYQAYVDRLSWPFTMLTAGLVHVGGGDERYAAAGRALADAWQRLDFLIDLAEDLRGGRLYLPEQSLADHGVTREDLAAGRRTDGVEHLVADLADLAEKALLQADAILEVPAEYRPLSRMALRLARRRLAAVRRAGAGVAEGPVRDSATGRLALLAAARRPDARELEHDRLAH</sequence>
<protein>
    <recommendedName>
        <fullName evidence="4">Phytoene synthase</fullName>
    </recommendedName>
</protein>
<evidence type="ECO:0000313" key="3">
    <source>
        <dbReference type="Proteomes" id="UP001499987"/>
    </source>
</evidence>
<dbReference type="Proteomes" id="UP001499987">
    <property type="component" value="Unassembled WGS sequence"/>
</dbReference>
<name>A0ABN1TWA8_9ACTN</name>
<gene>
    <name evidence="2" type="ORF">GCM10009663_54170</name>
</gene>
<accession>A0ABN1TWA8</accession>
<comment type="caution">
    <text evidence="2">The sequence shown here is derived from an EMBL/GenBank/DDBJ whole genome shotgun (WGS) entry which is preliminary data.</text>
</comment>
<organism evidence="2 3">
    <name type="scientific">Kitasatospora arboriphila</name>
    <dbReference type="NCBI Taxonomy" id="258052"/>
    <lineage>
        <taxon>Bacteria</taxon>
        <taxon>Bacillati</taxon>
        <taxon>Actinomycetota</taxon>
        <taxon>Actinomycetes</taxon>
        <taxon>Kitasatosporales</taxon>
        <taxon>Streptomycetaceae</taxon>
        <taxon>Kitasatospora</taxon>
    </lineage>
</organism>
<evidence type="ECO:0008006" key="4">
    <source>
        <dbReference type="Google" id="ProtNLM"/>
    </source>
</evidence>
<feature type="region of interest" description="Disordered" evidence="1">
    <location>
        <begin position="1"/>
        <end position="21"/>
    </location>
</feature>
<dbReference type="SUPFAM" id="SSF48576">
    <property type="entry name" value="Terpenoid synthases"/>
    <property type="match status" value="1"/>
</dbReference>
<dbReference type="EMBL" id="BAAALD010000063">
    <property type="protein sequence ID" value="GAA1105164.1"/>
    <property type="molecule type" value="Genomic_DNA"/>
</dbReference>